<feature type="transmembrane region" description="Helical" evidence="8">
    <location>
        <begin position="52"/>
        <end position="74"/>
    </location>
</feature>
<accession>A0A975RUR9</accession>
<gene>
    <name evidence="10" type="ORF">KMZ68_20800</name>
</gene>
<feature type="transmembrane region" description="Helical" evidence="8">
    <location>
        <begin position="286"/>
        <end position="304"/>
    </location>
</feature>
<protein>
    <submittedName>
        <fullName evidence="10">Glycosyltransferase family 39 protein</fullName>
    </submittedName>
</protein>
<dbReference type="Proteomes" id="UP000680805">
    <property type="component" value="Chromosome"/>
</dbReference>
<dbReference type="GO" id="GO:0005886">
    <property type="term" value="C:plasma membrane"/>
    <property type="evidence" value="ECO:0007669"/>
    <property type="project" value="UniProtKB-SubCell"/>
</dbReference>
<evidence type="ECO:0000259" key="9">
    <source>
        <dbReference type="Pfam" id="PF13231"/>
    </source>
</evidence>
<comment type="subcellular location">
    <subcellularLocation>
        <location evidence="1">Cell membrane</location>
        <topology evidence="1">Multi-pass membrane protein</topology>
    </subcellularLocation>
</comment>
<dbReference type="PANTHER" id="PTHR33908">
    <property type="entry name" value="MANNOSYLTRANSFERASE YKCB-RELATED"/>
    <property type="match status" value="1"/>
</dbReference>
<feature type="domain" description="Glycosyltransferase RgtA/B/C/D-like" evidence="9">
    <location>
        <begin position="31"/>
        <end position="192"/>
    </location>
</feature>
<evidence type="ECO:0000256" key="6">
    <source>
        <dbReference type="ARBA" id="ARBA00022989"/>
    </source>
</evidence>
<keyword evidence="6 8" id="KW-1133">Transmembrane helix</keyword>
<evidence type="ECO:0000313" key="11">
    <source>
        <dbReference type="Proteomes" id="UP000680805"/>
    </source>
</evidence>
<dbReference type="KEGG" id="bsei:KMZ68_20800"/>
<dbReference type="PANTHER" id="PTHR33908:SF11">
    <property type="entry name" value="MEMBRANE PROTEIN"/>
    <property type="match status" value="1"/>
</dbReference>
<dbReference type="AlphaFoldDB" id="A0A975RUR9"/>
<keyword evidence="7 8" id="KW-0472">Membrane</keyword>
<evidence type="ECO:0000256" key="8">
    <source>
        <dbReference type="SAM" id="Phobius"/>
    </source>
</evidence>
<reference evidence="10" key="1">
    <citation type="submission" date="2021-06" db="EMBL/GenBank/DDBJ databases">
        <title>Bradyrhizobium sp. S2-11-2 Genome sequencing.</title>
        <authorList>
            <person name="Jin L."/>
        </authorList>
    </citation>
    <scope>NUCLEOTIDE SEQUENCE</scope>
    <source>
        <strain evidence="10">S2-11-2</strain>
    </source>
</reference>
<evidence type="ECO:0000256" key="5">
    <source>
        <dbReference type="ARBA" id="ARBA00022692"/>
    </source>
</evidence>
<evidence type="ECO:0000256" key="7">
    <source>
        <dbReference type="ARBA" id="ARBA00023136"/>
    </source>
</evidence>
<proteinExistence type="predicted"/>
<feature type="transmembrane region" description="Helical" evidence="8">
    <location>
        <begin position="227"/>
        <end position="245"/>
    </location>
</feature>
<dbReference type="InterPro" id="IPR038731">
    <property type="entry name" value="RgtA/B/C-like"/>
</dbReference>
<keyword evidence="2" id="KW-1003">Cell membrane</keyword>
<evidence type="ECO:0000256" key="4">
    <source>
        <dbReference type="ARBA" id="ARBA00022679"/>
    </source>
</evidence>
<evidence type="ECO:0000313" key="10">
    <source>
        <dbReference type="EMBL" id="QWG20970.1"/>
    </source>
</evidence>
<feature type="transmembrane region" description="Helical" evidence="8">
    <location>
        <begin position="316"/>
        <end position="338"/>
    </location>
</feature>
<evidence type="ECO:0000256" key="2">
    <source>
        <dbReference type="ARBA" id="ARBA00022475"/>
    </source>
</evidence>
<name>A0A975RUR9_9BRAD</name>
<dbReference type="GO" id="GO:0016763">
    <property type="term" value="F:pentosyltransferase activity"/>
    <property type="evidence" value="ECO:0007669"/>
    <property type="project" value="TreeGrafter"/>
</dbReference>
<keyword evidence="5 8" id="KW-0812">Transmembrane</keyword>
<dbReference type="EMBL" id="CP076135">
    <property type="protein sequence ID" value="QWG20970.1"/>
    <property type="molecule type" value="Genomic_DNA"/>
</dbReference>
<keyword evidence="4" id="KW-0808">Transferase</keyword>
<feature type="transmembrane region" description="Helical" evidence="8">
    <location>
        <begin position="131"/>
        <end position="162"/>
    </location>
</feature>
<feature type="transmembrane region" description="Helical" evidence="8">
    <location>
        <begin position="108"/>
        <end position="125"/>
    </location>
</feature>
<organism evidence="10 11">
    <name type="scientific">Bradyrhizobium sediminis</name>
    <dbReference type="NCBI Taxonomy" id="2840469"/>
    <lineage>
        <taxon>Bacteria</taxon>
        <taxon>Pseudomonadati</taxon>
        <taxon>Pseudomonadota</taxon>
        <taxon>Alphaproteobacteria</taxon>
        <taxon>Hyphomicrobiales</taxon>
        <taxon>Nitrobacteraceae</taxon>
        <taxon>Bradyrhizobium</taxon>
    </lineage>
</organism>
<feature type="transmembrane region" description="Helical" evidence="8">
    <location>
        <begin position="174"/>
        <end position="194"/>
    </location>
</feature>
<feature type="transmembrane region" description="Helical" evidence="8">
    <location>
        <begin position="257"/>
        <end position="274"/>
    </location>
</feature>
<dbReference type="InterPro" id="IPR050297">
    <property type="entry name" value="LipidA_mod_glycosyltrf_83"/>
</dbReference>
<evidence type="ECO:0000256" key="3">
    <source>
        <dbReference type="ARBA" id="ARBA00022676"/>
    </source>
</evidence>
<evidence type="ECO:0000256" key="1">
    <source>
        <dbReference type="ARBA" id="ARBA00004651"/>
    </source>
</evidence>
<dbReference type="GO" id="GO:0009103">
    <property type="term" value="P:lipopolysaccharide biosynthetic process"/>
    <property type="evidence" value="ECO:0007669"/>
    <property type="project" value="UniProtKB-ARBA"/>
</dbReference>
<keyword evidence="3" id="KW-0328">Glycosyltransferase</keyword>
<dbReference type="Pfam" id="PF13231">
    <property type="entry name" value="PMT_2"/>
    <property type="match status" value="1"/>
</dbReference>
<sequence>MRGIFAANFPLRVDEAYYWTWSRESVISYLDHPPMISWCVYLGTLIFGDTNFGVRFSGLLAMLVMQLLLADIVWRTLRDWRYVLLAVLLPEAAFDYGLLMAKVVPDTALIAFSLAMVWALARLALSGNLRWWLLAGVFGGLALLSKYTVVLLLPAIAGYAVVPSWRRTQLSSPYPWLAALIAIAIFSPVLYWNATHDWVSFKFQLDRPVQLQGWSLKFLGEFVGNQFFLLGPILFPVVLVGATGLGRRGFRAGDPIAILLSMCVAVPFGFFLWRSLYGRIGDSWPLFVWPFGFACVAINIKRWLQEAPHSSVARMGPWVAATAILTGIGFVVLATVYYTAGSANYLAKNDPIGKEAGFGQVVEAANREREKAGATWFATTDYRIYSMLRWHLRDRFPVVQVNERNRYIGFGTTEADIAGPSALYVAPQDEAGGALWKTTTAVLEPLGSADLTWRGVRYDTYLMQKLTHWKPVLSPPPGDPFYVGRPH</sequence>